<dbReference type="PANTHER" id="PTHR43283">
    <property type="entry name" value="BETA-LACTAMASE-RELATED"/>
    <property type="match status" value="1"/>
</dbReference>
<reference evidence="3 4" key="1">
    <citation type="journal article" date="2016" name="Microbiol. Immunol.">
        <title>Complete genome sequence of Streptococcus troglodytae TKU31 isolated from the oral cavity of a chimpanzee (Pan troglodytes).</title>
        <authorList>
            <person name="Okamoto M."/>
            <person name="Naito M."/>
            <person name="Miyanohara M."/>
            <person name="Imai S."/>
            <person name="Nomura Y."/>
            <person name="Saito W."/>
            <person name="Momoi Y."/>
            <person name="Takada K."/>
            <person name="Miyabe-Nishiwaki T."/>
            <person name="Tomonaga M."/>
            <person name="Hanada N."/>
        </authorList>
    </citation>
    <scope>NUCLEOTIDE SEQUENCE [LARGE SCALE GENOMIC DNA]</scope>
    <source>
        <strain evidence="4">TKU 31</strain>
    </source>
</reference>
<evidence type="ECO:0000313" key="3">
    <source>
        <dbReference type="EMBL" id="BAQ24969.1"/>
    </source>
</evidence>
<dbReference type="PANTHER" id="PTHR43283:SF11">
    <property type="entry name" value="BETA-LACTAMASE-RELATED DOMAIN-CONTAINING PROTEIN"/>
    <property type="match status" value="1"/>
</dbReference>
<dbReference type="KEGG" id="strg:SRT_17080"/>
<protein>
    <submittedName>
        <fullName evidence="3">Secreted esterase</fullName>
    </submittedName>
</protein>
<organism evidence="3 4">
    <name type="scientific">Streptococcus troglodytae</name>
    <dbReference type="NCBI Taxonomy" id="1111760"/>
    <lineage>
        <taxon>Bacteria</taxon>
        <taxon>Bacillati</taxon>
        <taxon>Bacillota</taxon>
        <taxon>Bacilli</taxon>
        <taxon>Lactobacillales</taxon>
        <taxon>Streptococcaceae</taxon>
        <taxon>Streptococcus</taxon>
    </lineage>
</organism>
<dbReference type="Gene3D" id="3.40.710.10">
    <property type="entry name" value="DD-peptidase/beta-lactamase superfamily"/>
    <property type="match status" value="1"/>
</dbReference>
<evidence type="ECO:0000256" key="1">
    <source>
        <dbReference type="ARBA" id="ARBA00022801"/>
    </source>
</evidence>
<dbReference type="EMBL" id="AP014612">
    <property type="protein sequence ID" value="BAQ24969.1"/>
    <property type="molecule type" value="Genomic_DNA"/>
</dbReference>
<dbReference type="GO" id="GO:0016787">
    <property type="term" value="F:hydrolase activity"/>
    <property type="evidence" value="ECO:0007669"/>
    <property type="project" value="UniProtKB-KW"/>
</dbReference>
<dbReference type="SUPFAM" id="SSF56601">
    <property type="entry name" value="beta-lactamase/transpeptidase-like"/>
    <property type="match status" value="1"/>
</dbReference>
<gene>
    <name evidence="3" type="ORF">SRT_17080</name>
</gene>
<dbReference type="RefSeq" id="WP_128833743.1">
    <property type="nucleotide sequence ID" value="NZ_AP014612.1"/>
</dbReference>
<dbReference type="InterPro" id="IPR001466">
    <property type="entry name" value="Beta-lactam-related"/>
</dbReference>
<keyword evidence="1" id="KW-0378">Hydrolase</keyword>
<dbReference type="Pfam" id="PF00144">
    <property type="entry name" value="Beta-lactamase"/>
    <property type="match status" value="1"/>
</dbReference>
<proteinExistence type="predicted"/>
<dbReference type="InterPro" id="IPR050789">
    <property type="entry name" value="Diverse_Enzym_Activities"/>
</dbReference>
<keyword evidence="4" id="KW-1185">Reference proteome</keyword>
<evidence type="ECO:0000313" key="4">
    <source>
        <dbReference type="Proteomes" id="UP000217758"/>
    </source>
</evidence>
<accession>A0A1L7LLD5</accession>
<sequence>MNYQKIIDKINQQINQHVYLGASLALYDGQWQEFYLGETIPHHKTKAGLVYDLASVSKVVGVGTVLIFLLQANHLKLDDPLQVYYPNFHDSSVTIRQLLTHTSGINPFIPNRNKLDFAALKQAINHIEVTKTKSFHYTDLNFILLGFLLEAFYDQPLDKIIKEHVFKPFGMEKTSFGPVKRAVPTDKTIPIGRVHDPKAKVLGIHTGSAGLFSNLEDLKCFVNHYLNDDFAKPLTQDFAYADKTRSLAWDLAGDWLLHTGYTGTFILLNIKKQSAAIFLSNRTYEKDERSQWILDRNDLIEVIKAGLKKDSDSNCD</sequence>
<evidence type="ECO:0000259" key="2">
    <source>
        <dbReference type="Pfam" id="PF00144"/>
    </source>
</evidence>
<feature type="domain" description="Beta-lactamase-related" evidence="2">
    <location>
        <begin position="9"/>
        <end position="295"/>
    </location>
</feature>
<name>A0A1L7LLD5_9STRE</name>
<dbReference type="InterPro" id="IPR012338">
    <property type="entry name" value="Beta-lactam/transpept-like"/>
</dbReference>
<dbReference type="AlphaFoldDB" id="A0A1L7LLD5"/>
<dbReference type="Proteomes" id="UP000217758">
    <property type="component" value="Chromosome"/>
</dbReference>